<dbReference type="RefSeq" id="WP_242331113.1">
    <property type="nucleotide sequence ID" value="NZ_CP071872.1"/>
</dbReference>
<feature type="region of interest" description="Disordered" evidence="1">
    <location>
        <begin position="1"/>
        <end position="25"/>
    </location>
</feature>
<dbReference type="Proteomes" id="UP000828924">
    <property type="component" value="Chromosome"/>
</dbReference>
<name>A0ABY3WNZ9_9ACTN</name>
<evidence type="ECO:0000256" key="1">
    <source>
        <dbReference type="SAM" id="MobiDB-lite"/>
    </source>
</evidence>
<keyword evidence="3" id="KW-1185">Reference proteome</keyword>
<accession>A0ABY3WNZ9</accession>
<proteinExistence type="predicted"/>
<gene>
    <name evidence="2" type="ORF">J4032_14050</name>
</gene>
<evidence type="ECO:0000313" key="2">
    <source>
        <dbReference type="EMBL" id="UNM12507.1"/>
    </source>
</evidence>
<protein>
    <submittedName>
        <fullName evidence="2">Uncharacterized protein</fullName>
    </submittedName>
</protein>
<sequence>MSERKDRYRAALQRGGDGTGRSPKVATLHSRYVQVTIEVDPDLQRDLTRWAGPAVSTLVLAGTTVLRTLGRAVRL</sequence>
<reference evidence="2 3" key="1">
    <citation type="submission" date="2021-03" db="EMBL/GenBank/DDBJ databases">
        <title>Complete genome of Streptomyces formicae strain 1H-GS9 (DSM 100524).</title>
        <authorList>
            <person name="Atanasov K.E."/>
            <person name="Altabella T."/>
            <person name="Ferrer A."/>
        </authorList>
    </citation>
    <scope>NUCLEOTIDE SEQUENCE [LARGE SCALE GENOMIC DNA]</scope>
    <source>
        <strain evidence="2 3">1H-GS9</strain>
    </source>
</reference>
<evidence type="ECO:0000313" key="3">
    <source>
        <dbReference type="Proteomes" id="UP000828924"/>
    </source>
</evidence>
<dbReference type="EMBL" id="CP071872">
    <property type="protein sequence ID" value="UNM12507.1"/>
    <property type="molecule type" value="Genomic_DNA"/>
</dbReference>
<organism evidence="2 3">
    <name type="scientific">Streptomyces formicae</name>
    <dbReference type="NCBI Taxonomy" id="1616117"/>
    <lineage>
        <taxon>Bacteria</taxon>
        <taxon>Bacillati</taxon>
        <taxon>Actinomycetota</taxon>
        <taxon>Actinomycetes</taxon>
        <taxon>Kitasatosporales</taxon>
        <taxon>Streptomycetaceae</taxon>
        <taxon>Streptomyces</taxon>
    </lineage>
</organism>